<organism evidence="1 2">
    <name type="scientific">Saccharopolyspora cebuensis</name>
    <dbReference type="NCBI Taxonomy" id="418759"/>
    <lineage>
        <taxon>Bacteria</taxon>
        <taxon>Bacillati</taxon>
        <taxon>Actinomycetota</taxon>
        <taxon>Actinomycetes</taxon>
        <taxon>Pseudonocardiales</taxon>
        <taxon>Pseudonocardiaceae</taxon>
        <taxon>Saccharopolyspora</taxon>
    </lineage>
</organism>
<comment type="caution">
    <text evidence="1">The sequence shown here is derived from an EMBL/GenBank/DDBJ whole genome shotgun (WGS) entry which is preliminary data.</text>
</comment>
<reference evidence="1 2" key="1">
    <citation type="submission" date="2024-08" db="EMBL/GenBank/DDBJ databases">
        <title>Genome mining of Saccharopolyspora cebuensis PGLac3 from Nigerian medicinal plant.</title>
        <authorList>
            <person name="Ezeobiora C.E."/>
            <person name="Igbokwe N.H."/>
            <person name="Amin D.H."/>
            <person name="Mendie U.E."/>
        </authorList>
    </citation>
    <scope>NUCLEOTIDE SEQUENCE [LARGE SCALE GENOMIC DNA]</scope>
    <source>
        <strain evidence="1 2">PGLac3</strain>
    </source>
</reference>
<proteinExistence type="predicted"/>
<evidence type="ECO:0000313" key="1">
    <source>
        <dbReference type="EMBL" id="MEY8040293.1"/>
    </source>
</evidence>
<sequence>MRSARQAVDEVVAGVEVEPVDPGSKQNDIGEERRRRSEALRGFGAALEAEELIGVAAAEVTADAARRAIWLGASLADLSAVTGRSRQAARKRWPQLGHVHRKRKWLADHVDDIRHVAGLVAERAPRARPADSAGFDDAVAALRAGLARCTRDFAPDAAEGDDPAARWLALDELVDGSLRRVLALAAGPADADAGFALHAAAGVLAYYDHATATDRG</sequence>
<dbReference type="Proteomes" id="UP001564626">
    <property type="component" value="Unassembled WGS sequence"/>
</dbReference>
<dbReference type="EMBL" id="JBGEHV010000020">
    <property type="protein sequence ID" value="MEY8040293.1"/>
    <property type="molecule type" value="Genomic_DNA"/>
</dbReference>
<name>A0ABV4CIG8_9PSEU</name>
<protein>
    <submittedName>
        <fullName evidence="1">Uncharacterized protein</fullName>
    </submittedName>
</protein>
<evidence type="ECO:0000313" key="2">
    <source>
        <dbReference type="Proteomes" id="UP001564626"/>
    </source>
</evidence>
<keyword evidence="2" id="KW-1185">Reference proteome</keyword>
<dbReference type="RefSeq" id="WP_345366763.1">
    <property type="nucleotide sequence ID" value="NZ_BAABII010000016.1"/>
</dbReference>
<accession>A0ABV4CIG8</accession>
<gene>
    <name evidence="1" type="ORF">AB8O55_12885</name>
</gene>